<sequence>MDLSLRTETFGQDRRDWLGSAHGTDAPVGATLDVSKFTAGTHYPQGFIKSGIPLGKVTASGKYGPYDDAASDGRQTCVGFLFTDVNVVSSRGVASTTVIGSMITHCVIREAKLPVALDAAGKTDLGARVSYV</sequence>
<gene>
    <name evidence="1" type="ORF">ACIGW0_31610</name>
</gene>
<dbReference type="EMBL" id="JBITYT010000023">
    <property type="protein sequence ID" value="MFI9123889.1"/>
    <property type="molecule type" value="Genomic_DNA"/>
</dbReference>
<reference evidence="1 2" key="1">
    <citation type="submission" date="2024-10" db="EMBL/GenBank/DDBJ databases">
        <title>The Natural Products Discovery Center: Release of the First 8490 Sequenced Strains for Exploring Actinobacteria Biosynthetic Diversity.</title>
        <authorList>
            <person name="Kalkreuter E."/>
            <person name="Kautsar S.A."/>
            <person name="Yang D."/>
            <person name="Bader C.D."/>
            <person name="Teijaro C.N."/>
            <person name="Fluegel L."/>
            <person name="Davis C.M."/>
            <person name="Simpson J.R."/>
            <person name="Lauterbach L."/>
            <person name="Steele A.D."/>
            <person name="Gui C."/>
            <person name="Meng S."/>
            <person name="Li G."/>
            <person name="Viehrig K."/>
            <person name="Ye F."/>
            <person name="Su P."/>
            <person name="Kiefer A.F."/>
            <person name="Nichols A."/>
            <person name="Cepeda A.J."/>
            <person name="Yan W."/>
            <person name="Fan B."/>
            <person name="Jiang Y."/>
            <person name="Adhikari A."/>
            <person name="Zheng C.-J."/>
            <person name="Schuster L."/>
            <person name="Cowan T.M."/>
            <person name="Smanski M.J."/>
            <person name="Chevrette M.G."/>
            <person name="De Carvalho L.P.S."/>
            <person name="Shen B."/>
        </authorList>
    </citation>
    <scope>NUCLEOTIDE SEQUENCE [LARGE SCALE GENOMIC DNA]</scope>
    <source>
        <strain evidence="1 2">NPDC053346</strain>
    </source>
</reference>
<dbReference type="InterPro" id="IPR004195">
    <property type="entry name" value="Head_decoration_D"/>
</dbReference>
<dbReference type="Pfam" id="PF02924">
    <property type="entry name" value="HDPD"/>
    <property type="match status" value="1"/>
</dbReference>
<dbReference type="Proteomes" id="UP001614391">
    <property type="component" value="Unassembled WGS sequence"/>
</dbReference>
<keyword evidence="2" id="KW-1185">Reference proteome</keyword>
<protein>
    <submittedName>
        <fullName evidence="1">Head decoration protein</fullName>
    </submittedName>
</protein>
<accession>A0ABW8D597</accession>
<proteinExistence type="predicted"/>
<name>A0ABW8D597_STRBI</name>
<evidence type="ECO:0000313" key="1">
    <source>
        <dbReference type="EMBL" id="MFI9123889.1"/>
    </source>
</evidence>
<organism evidence="1 2">
    <name type="scientific">Streptomyces bikiniensis</name>
    <dbReference type="NCBI Taxonomy" id="1896"/>
    <lineage>
        <taxon>Bacteria</taxon>
        <taxon>Bacillati</taxon>
        <taxon>Actinomycetota</taxon>
        <taxon>Actinomycetes</taxon>
        <taxon>Kitasatosporales</taxon>
        <taxon>Streptomycetaceae</taxon>
        <taxon>Streptomyces</taxon>
    </lineage>
</organism>
<evidence type="ECO:0000313" key="2">
    <source>
        <dbReference type="Proteomes" id="UP001614391"/>
    </source>
</evidence>
<comment type="caution">
    <text evidence="1">The sequence shown here is derived from an EMBL/GenBank/DDBJ whole genome shotgun (WGS) entry which is preliminary data.</text>
</comment>
<dbReference type="RefSeq" id="WP_383359241.1">
    <property type="nucleotide sequence ID" value="NZ_JBITYT010000023.1"/>
</dbReference>